<gene>
    <name evidence="4" type="primary">ABSGL_01966.1 scaffold 2596</name>
</gene>
<dbReference type="InterPro" id="IPR000873">
    <property type="entry name" value="AMP-dep_synth/lig_dom"/>
</dbReference>
<dbReference type="Gene3D" id="1.10.1200.10">
    <property type="entry name" value="ACP-like"/>
    <property type="match status" value="1"/>
</dbReference>
<dbReference type="EMBL" id="LT551165">
    <property type="protein sequence ID" value="SAL96550.1"/>
    <property type="molecule type" value="Genomic_DNA"/>
</dbReference>
<keyword evidence="5" id="KW-1185">Reference proteome</keyword>
<feature type="domain" description="Carrier" evidence="3">
    <location>
        <begin position="750"/>
        <end position="834"/>
    </location>
</feature>
<dbReference type="InParanoid" id="A0A168LD28"/>
<keyword evidence="2" id="KW-0812">Transmembrane</keyword>
<evidence type="ECO:0000313" key="4">
    <source>
        <dbReference type="EMBL" id="SAL96550.1"/>
    </source>
</evidence>
<dbReference type="SUPFAM" id="SSF56801">
    <property type="entry name" value="Acetyl-CoA synthetase-like"/>
    <property type="match status" value="2"/>
</dbReference>
<dbReference type="InterPro" id="IPR042099">
    <property type="entry name" value="ANL_N_sf"/>
</dbReference>
<organism evidence="4">
    <name type="scientific">Absidia glauca</name>
    <name type="common">Pin mould</name>
    <dbReference type="NCBI Taxonomy" id="4829"/>
    <lineage>
        <taxon>Eukaryota</taxon>
        <taxon>Fungi</taxon>
        <taxon>Fungi incertae sedis</taxon>
        <taxon>Mucoromycota</taxon>
        <taxon>Mucoromycotina</taxon>
        <taxon>Mucoromycetes</taxon>
        <taxon>Mucorales</taxon>
        <taxon>Cunninghamellaceae</taxon>
        <taxon>Absidia</taxon>
    </lineage>
</organism>
<feature type="region of interest" description="Disordered" evidence="1">
    <location>
        <begin position="1"/>
        <end position="37"/>
    </location>
</feature>
<dbReference type="Pfam" id="PF00501">
    <property type="entry name" value="AMP-binding"/>
    <property type="match status" value="1"/>
</dbReference>
<feature type="transmembrane region" description="Helical" evidence="2">
    <location>
        <begin position="1396"/>
        <end position="1419"/>
    </location>
</feature>
<accession>A0A168LD28</accession>
<dbReference type="OrthoDB" id="3633556at2759"/>
<dbReference type="PROSITE" id="PS50075">
    <property type="entry name" value="CARRIER"/>
    <property type="match status" value="1"/>
</dbReference>
<sequence>MTSSPNPLNRSISTLSSTSNGTASTCVSRSPSTSGKTVSNNSFEYVMSLLDVTFQGFMSENSNGKLKRPEEAMGSLVNRTLQFESLLDFISSSDQPAISAPPSSSSPRPTFITHNQLYSFIQKSFNLSQFGLSRGSRVGVCLPDGPSLGLCLLSVMTYCTCAPSNANLTPEELLNDFKNMSVQSVIIPFSRLQNDNDPLVKTFRRGGLQLIGLETSDVDQGGNDITFSLFGDATRKHDSTLLVDAAPPNQPDDIAMILQTSGTSGKKKTVPYRLRTLCVGTTCVAFSWGLRSSDINVNMMPLFHVGGIIRNLFAPIFTAGTVILCKGFDASMFWDIIDLQEKGTLVWYYAVPTMHQAILQEGSMRNVPESRRRFVKMICNAGGGLLPMLARELKAYFPSSTVLPSYGMTECMPISTPPRDYCLDREGTSGLLVGPEVSIANNSVRVAKDGLVGHIMVRGAPCFDGYEGIDNSDTFDAEGWFDTGDMGYMDDGYLYITGRSKEIINRGGEIISPFEIEEAVLAHPKVAQTLAFSVPHETLQETIGVVIVTHEHQHRPDLRSLRTFLGKSLHQSKLPQVLVYMDNIPKNTVNKPLRIKLSERLDIAEVLDSESNLNVSQRLYEADCPVKGAPLTEPIPKRPVTWSMDDVVACLMKYSQVTDCAAFRNPIDRQVIAFVVTNGPTHEQNPDDQHAQGLAKQLHLYLQTQVHDYMLPKRIVIVDEIIQNTDGTVDQENLQKLAGEDDENEATANDPVTMVLRDIFAFVLGIKPLDEKKTPGANFPLNGDFFEYGGNSLKSGFLISQIRSKLGVVLPVTCLYDEDKRTPAGLAKVCSEKIAKDHPLLTQGIGAIGEEENEADQTLDSAAYKERMAKRTPSGAKNPFGFFPMMVQSMSVYLLRPMRITISWFLFANMLVVLASSWDKTHNHWLRLVQLVLALVIARTATAFVFPFIAIVTKWIVIGRYRSGRYPLWGQYYLRWWFVHQICRIAGRGVFKLNPTWYCWYLRMMGAKVGKDCSVDIHADIQEFDLVTIGDGCSFDNCSVRPFTLTRGHMNLSEVVIGNNCAVGLKSVVASGSHLPSGTVMGPLTSSHSYDVKTGGSAHLDTPEGMAYADLCRTNFPSPHLLLQLLVGWPLIIIINFISFIPWFGVIYLLTAEVFFENATANQFTEVILYFAEPERVGYHFLAVVVRDNVVPFLYLFAVIIFKRLFIGKFKAGARRRDQLSLLRFWLMEKLLPGGDLGGVTKRLGTHYELVSMIYRMLGANIGKRVYWPGSGIRIVEFDLLNVGNDVVFGSRTHVLCSDAIESAPVTIGDGAMVADRCILLPGSQIGRKAVLGSGGLLKKHFKLSPGSTWVGSRGGNAFKFSDGDAQDYNEKTDAANEEDTITPFGRAFYQRKASYFVAPLLLLVPYNFIMQVIGSVYWSVPVTSAIQVAAVSERYHYASHIEDKTIARLFEGNREGITFLVILAVVCTAVTMLAVLSLLFEIGMKWALFGRRKQGSYNWDESSYCQRWQFHITIQQAMRHDVLNLITGSGWLVMFFRGLGCNIGKRVCLYPNGGDPMMTEADMVTLEDDVAVDEASLVCHLNSRGQFSINPLRVGAGSVLRSGSRLLSGARMREDTTLLEHTLIVSGEVTDQKSIWQGWPGEDITAQQTHKRGHSKRFSVRSLRAFIDFY</sequence>
<dbReference type="InterPro" id="IPR045851">
    <property type="entry name" value="AMP-bd_C_sf"/>
</dbReference>
<evidence type="ECO:0000256" key="1">
    <source>
        <dbReference type="SAM" id="MobiDB-lite"/>
    </source>
</evidence>
<protein>
    <recommendedName>
        <fullName evidence="3">Carrier domain-containing protein</fullName>
    </recommendedName>
</protein>
<feature type="transmembrane region" description="Helical" evidence="2">
    <location>
        <begin position="1190"/>
        <end position="1207"/>
    </location>
</feature>
<dbReference type="Gene3D" id="2.160.10.10">
    <property type="entry name" value="Hexapeptide repeat proteins"/>
    <property type="match status" value="2"/>
</dbReference>
<dbReference type="OMA" id="HTRWWLT"/>
<proteinExistence type="predicted"/>
<dbReference type="GO" id="GO:0006631">
    <property type="term" value="P:fatty acid metabolic process"/>
    <property type="evidence" value="ECO:0007669"/>
    <property type="project" value="TreeGrafter"/>
</dbReference>
<reference evidence="4" key="1">
    <citation type="submission" date="2016-04" db="EMBL/GenBank/DDBJ databases">
        <authorList>
            <person name="Evans L.H."/>
            <person name="Alamgir A."/>
            <person name="Owens N."/>
            <person name="Weber N.D."/>
            <person name="Virtaneva K."/>
            <person name="Barbian K."/>
            <person name="Babar A."/>
            <person name="Rosenke K."/>
        </authorList>
    </citation>
    <scope>NUCLEOTIDE SEQUENCE [LARGE SCALE GENOMIC DNA]</scope>
    <source>
        <strain evidence="4">CBS 101.48</strain>
    </source>
</reference>
<dbReference type="SUPFAM" id="SSF47336">
    <property type="entry name" value="ACP-like"/>
    <property type="match status" value="1"/>
</dbReference>
<dbReference type="InterPro" id="IPR009081">
    <property type="entry name" value="PP-bd_ACP"/>
</dbReference>
<dbReference type="SUPFAM" id="SSF51161">
    <property type="entry name" value="Trimeric LpxA-like enzymes"/>
    <property type="match status" value="2"/>
</dbReference>
<feature type="transmembrane region" description="Helical" evidence="2">
    <location>
        <begin position="1458"/>
        <end position="1484"/>
    </location>
</feature>
<feature type="transmembrane region" description="Helical" evidence="2">
    <location>
        <begin position="930"/>
        <end position="957"/>
    </location>
</feature>
<feature type="transmembrane region" description="Helical" evidence="2">
    <location>
        <begin position="1121"/>
        <end position="1150"/>
    </location>
</feature>
<keyword evidence="2" id="KW-1133">Transmembrane helix</keyword>
<evidence type="ECO:0000256" key="2">
    <source>
        <dbReference type="SAM" id="Phobius"/>
    </source>
</evidence>
<dbReference type="STRING" id="4829.A0A168LD28"/>
<dbReference type="GO" id="GO:0031956">
    <property type="term" value="F:medium-chain fatty acid-CoA ligase activity"/>
    <property type="evidence" value="ECO:0007669"/>
    <property type="project" value="TreeGrafter"/>
</dbReference>
<dbReference type="Gene3D" id="3.30.300.30">
    <property type="match status" value="2"/>
</dbReference>
<evidence type="ECO:0000259" key="3">
    <source>
        <dbReference type="PROSITE" id="PS50075"/>
    </source>
</evidence>
<evidence type="ECO:0000313" key="5">
    <source>
        <dbReference type="Proteomes" id="UP000078561"/>
    </source>
</evidence>
<dbReference type="Pfam" id="PF00550">
    <property type="entry name" value="PP-binding"/>
    <property type="match status" value="1"/>
</dbReference>
<dbReference type="InterPro" id="IPR025110">
    <property type="entry name" value="AMP-bd_C"/>
</dbReference>
<dbReference type="PANTHER" id="PTHR43201">
    <property type="entry name" value="ACYL-COA SYNTHETASE"/>
    <property type="match status" value="1"/>
</dbReference>
<dbReference type="Pfam" id="PF13193">
    <property type="entry name" value="AMP-binding_C"/>
    <property type="match status" value="1"/>
</dbReference>
<dbReference type="Proteomes" id="UP000078561">
    <property type="component" value="Unassembled WGS sequence"/>
</dbReference>
<keyword evidence="2" id="KW-0472">Membrane</keyword>
<dbReference type="PANTHER" id="PTHR43201:SF10">
    <property type="entry name" value="CARRIER DOMAIN-CONTAINING PROTEIN"/>
    <property type="match status" value="1"/>
</dbReference>
<dbReference type="Gene3D" id="3.40.50.12780">
    <property type="entry name" value="N-terminal domain of ligase-like"/>
    <property type="match status" value="1"/>
</dbReference>
<dbReference type="InterPro" id="IPR036736">
    <property type="entry name" value="ACP-like_sf"/>
</dbReference>
<dbReference type="InterPro" id="IPR011004">
    <property type="entry name" value="Trimer_LpxA-like_sf"/>
</dbReference>
<name>A0A168LD28_ABSGL</name>